<dbReference type="AlphaFoldDB" id="A0A549SMB4"/>
<dbReference type="RefSeq" id="WP_185966552.1">
    <property type="nucleotide sequence ID" value="NZ_VJMF01000065.1"/>
</dbReference>
<evidence type="ECO:0000313" key="2">
    <source>
        <dbReference type="Proteomes" id="UP000316781"/>
    </source>
</evidence>
<sequence length="91" mass="9165">MSIDPVTSFGAETLAAISAGGSQTRGSEAEADADFGDCGAPSASLCPTKAKTTKKTSVVKNSDIALSSRIDNSTNRETLTISTGGRLAQLG</sequence>
<proteinExistence type="predicted"/>
<reference evidence="1 2" key="1">
    <citation type="submission" date="2019-07" db="EMBL/GenBank/DDBJ databases">
        <title>Ln-dependent methylotrophs.</title>
        <authorList>
            <person name="Tani A."/>
        </authorList>
    </citation>
    <scope>NUCLEOTIDE SEQUENCE [LARGE SCALE GENOMIC DNA]</scope>
    <source>
        <strain evidence="1 2">SM89A</strain>
    </source>
</reference>
<dbReference type="Proteomes" id="UP000316781">
    <property type="component" value="Unassembled WGS sequence"/>
</dbReference>
<comment type="caution">
    <text evidence="1">The sequence shown here is derived from an EMBL/GenBank/DDBJ whole genome shotgun (WGS) entry which is preliminary data.</text>
</comment>
<name>A0A549SMB4_METSR</name>
<organism evidence="1 2">
    <name type="scientific">Methylosinus sporium</name>
    <dbReference type="NCBI Taxonomy" id="428"/>
    <lineage>
        <taxon>Bacteria</taxon>
        <taxon>Pseudomonadati</taxon>
        <taxon>Pseudomonadota</taxon>
        <taxon>Alphaproteobacteria</taxon>
        <taxon>Hyphomicrobiales</taxon>
        <taxon>Methylocystaceae</taxon>
        <taxon>Methylosinus</taxon>
    </lineage>
</organism>
<accession>A0A549SMB4</accession>
<dbReference type="EMBL" id="VJMF01000065">
    <property type="protein sequence ID" value="TRL30762.1"/>
    <property type="molecule type" value="Genomic_DNA"/>
</dbReference>
<gene>
    <name evidence="1" type="ORF">FM996_15630</name>
</gene>
<protein>
    <submittedName>
        <fullName evidence="1">Uncharacterized protein</fullName>
    </submittedName>
</protein>
<evidence type="ECO:0000313" key="1">
    <source>
        <dbReference type="EMBL" id="TRL30762.1"/>
    </source>
</evidence>